<comment type="caution">
    <text evidence="1">The sequence shown here is derived from an EMBL/GenBank/DDBJ whole genome shotgun (WGS) entry which is preliminary data.</text>
</comment>
<evidence type="ECO:0000313" key="1">
    <source>
        <dbReference type="EMBL" id="MFC0513111.1"/>
    </source>
</evidence>
<organism evidence="1 2">
    <name type="scientific">Mucilaginibacter angelicae</name>
    <dbReference type="NCBI Taxonomy" id="869718"/>
    <lineage>
        <taxon>Bacteria</taxon>
        <taxon>Pseudomonadati</taxon>
        <taxon>Bacteroidota</taxon>
        <taxon>Sphingobacteriia</taxon>
        <taxon>Sphingobacteriales</taxon>
        <taxon>Sphingobacteriaceae</taxon>
        <taxon>Mucilaginibacter</taxon>
    </lineage>
</organism>
<dbReference type="EMBL" id="JBHLTS010000004">
    <property type="protein sequence ID" value="MFC0513111.1"/>
    <property type="molecule type" value="Genomic_DNA"/>
</dbReference>
<dbReference type="SUPFAM" id="SSF56281">
    <property type="entry name" value="Metallo-hydrolase/oxidoreductase"/>
    <property type="match status" value="1"/>
</dbReference>
<keyword evidence="2" id="KW-1185">Reference proteome</keyword>
<dbReference type="PANTHER" id="PTHR30619">
    <property type="entry name" value="DNA INTERNALIZATION/COMPETENCE PROTEIN COMEC/REC2"/>
    <property type="match status" value="1"/>
</dbReference>
<gene>
    <name evidence="1" type="ORF">ACFFGT_02830</name>
</gene>
<dbReference type="Proteomes" id="UP001589828">
    <property type="component" value="Unassembled WGS sequence"/>
</dbReference>
<accession>A0ABV6L0E6</accession>
<proteinExistence type="predicted"/>
<protein>
    <submittedName>
        <fullName evidence="1">ComEC/Rec2 family competence protein</fullName>
    </submittedName>
</protein>
<dbReference type="InterPro" id="IPR036866">
    <property type="entry name" value="RibonucZ/Hydroxyglut_hydro"/>
</dbReference>
<sequence>MEITFKDVGQGDSILLEWEDDGNRKIGIIDCNKKDKKNPVAQYIEDSEYKEIEFIFLSHPHSDHYSGMVELLNVIEKKGINVLRFAHTLHLLANDYYRYLSRVEIDTEALSDLQALFDKVDLLVRQTVIRKISFLVEDVQYELMDGVTIKCLSPSRTEAKIYTDMVDLEPIKNKKAASRGANYLSTIFKITTKDKFYLLTSDSEVPTFERLVAEDSHKNLHRKEMGVCQLPHHGSSKNYHSPFWNFVTKGKEPQAVVSAGLNEKYKHPHFPVLMSFHEQGYGIHSTNIVYGMIEYVDYLKTLSATTNKLDTVSVLVSTHTGGDKKFSIN</sequence>
<evidence type="ECO:0000313" key="2">
    <source>
        <dbReference type="Proteomes" id="UP001589828"/>
    </source>
</evidence>
<dbReference type="RefSeq" id="WP_377020984.1">
    <property type="nucleotide sequence ID" value="NZ_JBHLTS010000004.1"/>
</dbReference>
<dbReference type="InterPro" id="IPR052159">
    <property type="entry name" value="Competence_DNA_uptake"/>
</dbReference>
<reference evidence="1 2" key="1">
    <citation type="submission" date="2024-09" db="EMBL/GenBank/DDBJ databases">
        <authorList>
            <person name="Sun Q."/>
            <person name="Mori K."/>
        </authorList>
    </citation>
    <scope>NUCLEOTIDE SEQUENCE [LARGE SCALE GENOMIC DNA]</scope>
    <source>
        <strain evidence="1 2">NCAIM B.02415</strain>
    </source>
</reference>
<dbReference type="Gene3D" id="3.60.15.10">
    <property type="entry name" value="Ribonuclease Z/Hydroxyacylglutathione hydrolase-like"/>
    <property type="match status" value="1"/>
</dbReference>
<dbReference type="PANTHER" id="PTHR30619:SF1">
    <property type="entry name" value="RECOMBINATION PROTEIN 2"/>
    <property type="match status" value="1"/>
</dbReference>
<name>A0ABV6L0E6_9SPHI</name>